<dbReference type="PROSITE" id="PS50158">
    <property type="entry name" value="ZF_CCHC"/>
    <property type="match status" value="1"/>
</dbReference>
<keyword evidence="1" id="KW-0862">Zinc</keyword>
<feature type="compositionally biased region" description="Low complexity" evidence="2">
    <location>
        <begin position="24"/>
        <end position="37"/>
    </location>
</feature>
<feature type="region of interest" description="Disordered" evidence="2">
    <location>
        <begin position="1"/>
        <end position="37"/>
    </location>
</feature>
<dbReference type="EMBL" id="HBUF01077639">
    <property type="protein sequence ID" value="CAG6631680.1"/>
    <property type="molecule type" value="Transcribed_RNA"/>
</dbReference>
<feature type="compositionally biased region" description="Polar residues" evidence="2">
    <location>
        <begin position="460"/>
        <end position="471"/>
    </location>
</feature>
<feature type="compositionally biased region" description="Acidic residues" evidence="2">
    <location>
        <begin position="1"/>
        <end position="10"/>
    </location>
</feature>
<reference evidence="4" key="1">
    <citation type="submission" date="2021-05" db="EMBL/GenBank/DDBJ databases">
        <authorList>
            <person name="Alioto T."/>
            <person name="Alioto T."/>
            <person name="Gomez Garrido J."/>
        </authorList>
    </citation>
    <scope>NUCLEOTIDE SEQUENCE</scope>
</reference>
<evidence type="ECO:0000256" key="2">
    <source>
        <dbReference type="SAM" id="MobiDB-lite"/>
    </source>
</evidence>
<name>A0A8D8VQ70_9HEMI</name>
<dbReference type="InterPro" id="IPR001878">
    <property type="entry name" value="Znf_CCHC"/>
</dbReference>
<keyword evidence="1" id="KW-0479">Metal-binding</keyword>
<evidence type="ECO:0000259" key="3">
    <source>
        <dbReference type="PROSITE" id="PS50158"/>
    </source>
</evidence>
<dbReference type="EMBL" id="HBUF01077641">
    <property type="protein sequence ID" value="CAG6631682.1"/>
    <property type="molecule type" value="Transcribed_RNA"/>
</dbReference>
<dbReference type="AlphaFoldDB" id="A0A8D8VQ70"/>
<evidence type="ECO:0000313" key="4">
    <source>
        <dbReference type="EMBL" id="CAG6631682.1"/>
    </source>
</evidence>
<dbReference type="EMBL" id="HBUF01226945">
    <property type="protein sequence ID" value="CAG6671832.1"/>
    <property type="molecule type" value="Transcribed_RNA"/>
</dbReference>
<dbReference type="EMBL" id="HBUF01226950">
    <property type="protein sequence ID" value="CAG6671837.1"/>
    <property type="molecule type" value="Transcribed_RNA"/>
</dbReference>
<proteinExistence type="predicted"/>
<dbReference type="GO" id="GO:0003676">
    <property type="term" value="F:nucleic acid binding"/>
    <property type="evidence" value="ECO:0007669"/>
    <property type="project" value="InterPro"/>
</dbReference>
<keyword evidence="1" id="KW-0863">Zinc-finger</keyword>
<dbReference type="EMBL" id="HBUF01526192">
    <property type="protein sequence ID" value="CAG6750291.1"/>
    <property type="molecule type" value="Transcribed_RNA"/>
</dbReference>
<organism evidence="4">
    <name type="scientific">Cacopsylla melanoneura</name>
    <dbReference type="NCBI Taxonomy" id="428564"/>
    <lineage>
        <taxon>Eukaryota</taxon>
        <taxon>Metazoa</taxon>
        <taxon>Ecdysozoa</taxon>
        <taxon>Arthropoda</taxon>
        <taxon>Hexapoda</taxon>
        <taxon>Insecta</taxon>
        <taxon>Pterygota</taxon>
        <taxon>Neoptera</taxon>
        <taxon>Paraneoptera</taxon>
        <taxon>Hemiptera</taxon>
        <taxon>Sternorrhyncha</taxon>
        <taxon>Psylloidea</taxon>
        <taxon>Psyllidae</taxon>
        <taxon>Psyllinae</taxon>
        <taxon>Cacopsylla</taxon>
    </lineage>
</organism>
<dbReference type="EMBL" id="HBUF01526191">
    <property type="protein sequence ID" value="CAG6750289.1"/>
    <property type="molecule type" value="Transcribed_RNA"/>
</dbReference>
<dbReference type="EMBL" id="HBUF01226946">
    <property type="protein sequence ID" value="CAG6671833.1"/>
    <property type="molecule type" value="Transcribed_RNA"/>
</dbReference>
<feature type="region of interest" description="Disordered" evidence="2">
    <location>
        <begin position="460"/>
        <end position="485"/>
    </location>
</feature>
<dbReference type="GO" id="GO:0008270">
    <property type="term" value="F:zinc ion binding"/>
    <property type="evidence" value="ECO:0007669"/>
    <property type="project" value="UniProtKB-KW"/>
</dbReference>
<protein>
    <recommendedName>
        <fullName evidence="3">CCHC-type domain-containing protein</fullName>
    </recommendedName>
</protein>
<accession>A0A8D8VQ70</accession>
<sequence length="485" mass="55573">MGDSSDDEPPDLIPLDPPPLNNETTTTMDTTPQTTDVQQKTQQQRALLLYTADMKFDWYKLIVQAKQSIGSNASNGNFIRALHLSRVISEVSNKSEDITEVRRLNRNKFLVVCRTAKCANTIIQSTKIQEEFNAFIPSVYMQRSAIIRDVDLDVDDKMFMENVDSQNFKILRVQRLNRRSVIDGNVSYVPSRTLKLDFSGQDLPAFIYLWYTKIKCEPYMQRPVQCFSCYKFGHITKHCRSTKLCKTCFQPAADEHQCDTSVLKCTNCDGNHNANSKSCPEYERQQTIKDLMSTRNLCFPEACHLVPPLHVRMRLQTKNSFSVLENLNEEMPSHLNSKEYPRLRKIATHSRTIDKYVPPPLSTRTTKRKTVFTSLDASHQSGQKRKPVPAYFNAAQALSKPDNYYNDKEISAMFYKGCEANKQEKQQAYCFDNVTSQTSMFSNISSQVKDHYVTNYPISSNSQINPGGNQSSHKHRYINMSPHLG</sequence>
<evidence type="ECO:0000256" key="1">
    <source>
        <dbReference type="PROSITE-ProRule" id="PRU00047"/>
    </source>
</evidence>
<dbReference type="EMBL" id="HBUF01226947">
    <property type="protein sequence ID" value="CAG6671834.1"/>
    <property type="molecule type" value="Transcribed_RNA"/>
</dbReference>
<dbReference type="EMBL" id="HBUF01226949">
    <property type="protein sequence ID" value="CAG6671836.1"/>
    <property type="molecule type" value="Transcribed_RNA"/>
</dbReference>
<feature type="domain" description="CCHC-type" evidence="3">
    <location>
        <begin position="226"/>
        <end position="241"/>
    </location>
</feature>
<dbReference type="EMBL" id="HBUF01226948">
    <property type="protein sequence ID" value="CAG6671835.1"/>
    <property type="molecule type" value="Transcribed_RNA"/>
</dbReference>
<feature type="compositionally biased region" description="Pro residues" evidence="2">
    <location>
        <begin position="11"/>
        <end position="20"/>
    </location>
</feature>